<organism evidence="2 3">
    <name type="scientific">Pygocentrus nattereri</name>
    <name type="common">Red-bellied piranha</name>
    <dbReference type="NCBI Taxonomy" id="42514"/>
    <lineage>
        <taxon>Eukaryota</taxon>
        <taxon>Metazoa</taxon>
        <taxon>Chordata</taxon>
        <taxon>Craniata</taxon>
        <taxon>Vertebrata</taxon>
        <taxon>Euteleostomi</taxon>
        <taxon>Actinopterygii</taxon>
        <taxon>Neopterygii</taxon>
        <taxon>Teleostei</taxon>
        <taxon>Ostariophysi</taxon>
        <taxon>Characiformes</taxon>
        <taxon>Characoidei</taxon>
        <taxon>Pygocentrus</taxon>
    </lineage>
</organism>
<feature type="domain" description="Ig-like" evidence="1">
    <location>
        <begin position="181"/>
        <end position="269"/>
    </location>
</feature>
<feature type="domain" description="Ig-like" evidence="1">
    <location>
        <begin position="446"/>
        <end position="526"/>
    </location>
</feature>
<dbReference type="GeneTree" id="ENSGT01010000222294"/>
<proteinExistence type="predicted"/>
<feature type="domain" description="Ig-like" evidence="1">
    <location>
        <begin position="274"/>
        <end position="355"/>
    </location>
</feature>
<sequence length="536" mass="58442">MAGASCHSNDSLQLPPSLCCNTYSVCYLSESAQWCRVAAGVGEERSEAVSYSNSDCLMGSRLCNQLFHASYVSGAFGTEWSVKYNQQEICALKGSTVFMSGTLTHPGGLRVTEVFWVIDPALNLSWPDMSKNPDFSGRVEYLGDEQKLVSLKLRDVMKKDEHEYCVRIKTDQEMQKYLQRPGVRLTVTELCVEAPEEVTEGETADLTCKTTCSLTDPTFIWYKNGRPLTTKTIKNNQLHLQTVSSEDAGSYSCAVGGSQHLRSTAHSLRVRYPPKSVSVSISPSGEIVEGSSVTLTCSSDGNPPVKMYTWFKGSTPVGEGKTYSIPNIRSEDSGEYTCQSRNDLGERRSTDLQINVLYPPKSVSVSISPSGEIVEGSSVTLTCSSDGNPPVKIYTWFKGSTPVGEGKTYSIPNIRSEDSGNYTCQSRNDLGERRSTDLQINVLYPPKSVSVSISPSGEIVEGSSVTLTCSSDGNPPVKNYTWFKEGETSPVGSGHSHSPLQSGSYYCEAQNEHGSLRSAPVPVVLSGETHFNYFHS</sequence>
<feature type="domain" description="Ig-like" evidence="1">
    <location>
        <begin position="360"/>
        <end position="441"/>
    </location>
</feature>
<dbReference type="InterPro" id="IPR003598">
    <property type="entry name" value="Ig_sub2"/>
</dbReference>
<dbReference type="PANTHER" id="PTHR46013:SF4">
    <property type="entry name" value="B-CELL RECEPTOR CD22-RELATED"/>
    <property type="match status" value="1"/>
</dbReference>
<keyword evidence="3" id="KW-1185">Reference proteome</keyword>
<dbReference type="CDD" id="cd00096">
    <property type="entry name" value="Ig"/>
    <property type="match status" value="2"/>
</dbReference>
<dbReference type="InterPro" id="IPR013783">
    <property type="entry name" value="Ig-like_fold"/>
</dbReference>
<dbReference type="Pfam" id="PF13927">
    <property type="entry name" value="Ig_3"/>
    <property type="match status" value="1"/>
</dbReference>
<dbReference type="PROSITE" id="PS50835">
    <property type="entry name" value="IG_LIKE"/>
    <property type="match status" value="4"/>
</dbReference>
<evidence type="ECO:0000259" key="1">
    <source>
        <dbReference type="PROSITE" id="PS50835"/>
    </source>
</evidence>
<reference evidence="2" key="2">
    <citation type="submission" date="2025-08" db="UniProtKB">
        <authorList>
            <consortium name="Ensembl"/>
        </authorList>
    </citation>
    <scope>IDENTIFICATION</scope>
</reference>
<protein>
    <recommendedName>
        <fullName evidence="1">Ig-like domain-containing protein</fullName>
    </recommendedName>
</protein>
<dbReference type="AlphaFoldDB" id="A0AAR2JMF7"/>
<dbReference type="InterPro" id="IPR007110">
    <property type="entry name" value="Ig-like_dom"/>
</dbReference>
<name>A0AAR2JMF7_PYGNA</name>
<dbReference type="Proteomes" id="UP001501920">
    <property type="component" value="Chromosome 12"/>
</dbReference>
<dbReference type="Gene3D" id="2.60.40.10">
    <property type="entry name" value="Immunoglobulins"/>
    <property type="match status" value="5"/>
</dbReference>
<dbReference type="SMART" id="SM00409">
    <property type="entry name" value="IG"/>
    <property type="match status" value="5"/>
</dbReference>
<dbReference type="SUPFAM" id="SSF48726">
    <property type="entry name" value="Immunoglobulin"/>
    <property type="match status" value="4"/>
</dbReference>
<reference evidence="2 3" key="1">
    <citation type="submission" date="2020-10" db="EMBL/GenBank/DDBJ databases">
        <title>Pygocentrus nattereri (red-bellied piranha) genome, fPygNat1, primary haplotype.</title>
        <authorList>
            <person name="Myers G."/>
            <person name="Meyer A."/>
            <person name="Karagic N."/>
            <person name="Pippel M."/>
            <person name="Winkler S."/>
            <person name="Tracey A."/>
            <person name="Wood J."/>
            <person name="Formenti G."/>
            <person name="Howe K."/>
            <person name="Fedrigo O."/>
            <person name="Jarvis E.D."/>
        </authorList>
    </citation>
    <scope>NUCLEOTIDE SEQUENCE [LARGE SCALE GENOMIC DNA]</scope>
</reference>
<dbReference type="PANTHER" id="PTHR46013">
    <property type="entry name" value="VASCULAR CELL ADHESION MOLECULE 1"/>
    <property type="match status" value="1"/>
</dbReference>
<dbReference type="Pfam" id="PF13895">
    <property type="entry name" value="Ig_2"/>
    <property type="match status" value="3"/>
</dbReference>
<dbReference type="InterPro" id="IPR003599">
    <property type="entry name" value="Ig_sub"/>
</dbReference>
<evidence type="ECO:0000313" key="3">
    <source>
        <dbReference type="Proteomes" id="UP001501920"/>
    </source>
</evidence>
<dbReference type="Ensembl" id="ENSPNAT00000057985.1">
    <property type="protein sequence ID" value="ENSPNAP00000053218.1"/>
    <property type="gene ID" value="ENSPNAG00000037482.1"/>
</dbReference>
<accession>A0AAR2JMF7</accession>
<dbReference type="InterPro" id="IPR036179">
    <property type="entry name" value="Ig-like_dom_sf"/>
</dbReference>
<evidence type="ECO:0000313" key="2">
    <source>
        <dbReference type="Ensembl" id="ENSPNAP00000053218.1"/>
    </source>
</evidence>
<dbReference type="SMART" id="SM00408">
    <property type="entry name" value="IGc2"/>
    <property type="match status" value="4"/>
</dbReference>
<reference evidence="2" key="3">
    <citation type="submission" date="2025-09" db="UniProtKB">
        <authorList>
            <consortium name="Ensembl"/>
        </authorList>
    </citation>
    <scope>IDENTIFICATION</scope>
</reference>